<feature type="non-terminal residue" evidence="2">
    <location>
        <position position="261"/>
    </location>
</feature>
<evidence type="ECO:0000256" key="1">
    <source>
        <dbReference type="SAM" id="Coils"/>
    </source>
</evidence>
<dbReference type="Proteomes" id="UP000485058">
    <property type="component" value="Unassembled WGS sequence"/>
</dbReference>
<organism evidence="2 3">
    <name type="scientific">Haematococcus lacustris</name>
    <name type="common">Green alga</name>
    <name type="synonym">Haematococcus pluvialis</name>
    <dbReference type="NCBI Taxonomy" id="44745"/>
    <lineage>
        <taxon>Eukaryota</taxon>
        <taxon>Viridiplantae</taxon>
        <taxon>Chlorophyta</taxon>
        <taxon>core chlorophytes</taxon>
        <taxon>Chlorophyceae</taxon>
        <taxon>CS clade</taxon>
        <taxon>Chlamydomonadales</taxon>
        <taxon>Haematococcaceae</taxon>
        <taxon>Haematococcus</taxon>
    </lineage>
</organism>
<evidence type="ECO:0000313" key="3">
    <source>
        <dbReference type="Proteomes" id="UP000485058"/>
    </source>
</evidence>
<feature type="coiled-coil region" evidence="1">
    <location>
        <begin position="153"/>
        <end position="251"/>
    </location>
</feature>
<reference evidence="2 3" key="1">
    <citation type="submission" date="2020-02" db="EMBL/GenBank/DDBJ databases">
        <title>Draft genome sequence of Haematococcus lacustris strain NIES-144.</title>
        <authorList>
            <person name="Morimoto D."/>
            <person name="Nakagawa S."/>
            <person name="Yoshida T."/>
            <person name="Sawayama S."/>
        </authorList>
    </citation>
    <scope>NUCLEOTIDE SEQUENCE [LARGE SCALE GENOMIC DNA]</scope>
    <source>
        <strain evidence="2 3">NIES-144</strain>
    </source>
</reference>
<protein>
    <submittedName>
        <fullName evidence="2">Uncharacterized protein</fullName>
    </submittedName>
</protein>
<evidence type="ECO:0000313" key="2">
    <source>
        <dbReference type="EMBL" id="GFH16570.1"/>
    </source>
</evidence>
<proteinExistence type="predicted"/>
<keyword evidence="1" id="KW-0175">Coiled coil</keyword>
<dbReference type="AlphaFoldDB" id="A0A699Z4S7"/>
<gene>
    <name evidence="2" type="ORF">HaLaN_13012</name>
</gene>
<keyword evidence="3" id="KW-1185">Reference proteome</keyword>
<feature type="non-terminal residue" evidence="2">
    <location>
        <position position="1"/>
    </location>
</feature>
<sequence length="261" mass="28928">MQVHQHQRNVERLEASLAEQHCATMALQQELSRARADVASKEDMLAELNVYLDENMVQIGQLQAALRGKDQQIAQKVELMEQLQGTLQGVEEKVAASEELGRELSRQLESAKELDAVRQADITSLQEQVAVMEPELAKLPVYEARLLEATHLLESFMARQTQAEQALAGLQEQLGGKTKDIEALTSQLAAAATAAAARERELQALVDAKERELKKQAEAKDKEVRMRLGDIALLKAEAAQLEMELKGLRAHQFEQPVGFAS</sequence>
<comment type="caution">
    <text evidence="2">The sequence shown here is derived from an EMBL/GenBank/DDBJ whole genome shotgun (WGS) entry which is preliminary data.</text>
</comment>
<accession>A0A699Z4S7</accession>
<dbReference type="EMBL" id="BLLF01001016">
    <property type="protein sequence ID" value="GFH16570.1"/>
    <property type="molecule type" value="Genomic_DNA"/>
</dbReference>
<name>A0A699Z4S7_HAELA</name>
<feature type="coiled-coil region" evidence="1">
    <location>
        <begin position="73"/>
        <end position="100"/>
    </location>
</feature>